<keyword evidence="3" id="KW-1185">Reference proteome</keyword>
<proteinExistence type="predicted"/>
<gene>
    <name evidence="2" type="ORF">E2C01_079155</name>
</gene>
<dbReference type="EMBL" id="VSRR010065412">
    <property type="protein sequence ID" value="MPC84417.1"/>
    <property type="molecule type" value="Genomic_DNA"/>
</dbReference>
<dbReference type="Proteomes" id="UP000324222">
    <property type="component" value="Unassembled WGS sequence"/>
</dbReference>
<evidence type="ECO:0000313" key="2">
    <source>
        <dbReference type="EMBL" id="MPC84417.1"/>
    </source>
</evidence>
<accession>A0A5B7ISJ3</accession>
<dbReference type="OrthoDB" id="10007170at2759"/>
<comment type="caution">
    <text evidence="2">The sequence shown here is derived from an EMBL/GenBank/DDBJ whole genome shotgun (WGS) entry which is preliminary data.</text>
</comment>
<sequence length="234" mass="25722">MECARLVEGEGEGEGEGGEERQGVGEAVKEEKEEDKERNTESKERVRKESKFCYHTFGAGMDQFHLPMRHQENEAARGSTENESPREDLRSNFGNLEARASIKRLEFKHTRKNRRSLLYIDDTPDSLLDEDAPTFSPQSVGRLVGGSLLLARPGLGGPAPGGGGTGVVGVVGGKEDKEEVRLMEWITGVLLSSLLSLPFSSFFFVVRILVPSSSSSSSSSSLNEYKGVHRKKYL</sequence>
<reference evidence="2 3" key="1">
    <citation type="submission" date="2019-05" db="EMBL/GenBank/DDBJ databases">
        <title>Another draft genome of Portunus trituberculatus and its Hox gene families provides insights of decapod evolution.</title>
        <authorList>
            <person name="Jeong J.-H."/>
            <person name="Song I."/>
            <person name="Kim S."/>
            <person name="Choi T."/>
            <person name="Kim D."/>
            <person name="Ryu S."/>
            <person name="Kim W."/>
        </authorList>
    </citation>
    <scope>NUCLEOTIDE SEQUENCE [LARGE SCALE GENOMIC DNA]</scope>
    <source>
        <tissue evidence="2">Muscle</tissue>
    </source>
</reference>
<evidence type="ECO:0000313" key="3">
    <source>
        <dbReference type="Proteomes" id="UP000324222"/>
    </source>
</evidence>
<evidence type="ECO:0000256" key="1">
    <source>
        <dbReference type="SAM" id="MobiDB-lite"/>
    </source>
</evidence>
<name>A0A5B7ISJ3_PORTR</name>
<feature type="compositionally biased region" description="Basic and acidic residues" evidence="1">
    <location>
        <begin position="18"/>
        <end position="47"/>
    </location>
</feature>
<organism evidence="2 3">
    <name type="scientific">Portunus trituberculatus</name>
    <name type="common">Swimming crab</name>
    <name type="synonym">Neptunus trituberculatus</name>
    <dbReference type="NCBI Taxonomy" id="210409"/>
    <lineage>
        <taxon>Eukaryota</taxon>
        <taxon>Metazoa</taxon>
        <taxon>Ecdysozoa</taxon>
        <taxon>Arthropoda</taxon>
        <taxon>Crustacea</taxon>
        <taxon>Multicrustacea</taxon>
        <taxon>Malacostraca</taxon>
        <taxon>Eumalacostraca</taxon>
        <taxon>Eucarida</taxon>
        <taxon>Decapoda</taxon>
        <taxon>Pleocyemata</taxon>
        <taxon>Brachyura</taxon>
        <taxon>Eubrachyura</taxon>
        <taxon>Portunoidea</taxon>
        <taxon>Portunidae</taxon>
        <taxon>Portuninae</taxon>
        <taxon>Portunus</taxon>
    </lineage>
</organism>
<feature type="region of interest" description="Disordered" evidence="1">
    <location>
        <begin position="72"/>
        <end position="92"/>
    </location>
</feature>
<dbReference type="AlphaFoldDB" id="A0A5B7ISJ3"/>
<feature type="region of interest" description="Disordered" evidence="1">
    <location>
        <begin position="1"/>
        <end position="47"/>
    </location>
</feature>
<protein>
    <submittedName>
        <fullName evidence="2">Uncharacterized protein</fullName>
    </submittedName>
</protein>